<evidence type="ECO:0000313" key="4">
    <source>
        <dbReference type="Proteomes" id="UP001500507"/>
    </source>
</evidence>
<dbReference type="PRINTS" id="PR00111">
    <property type="entry name" value="ABHYDROLASE"/>
</dbReference>
<organism evidence="3 4">
    <name type="scientific">Gangjinia marincola</name>
    <dbReference type="NCBI Taxonomy" id="578463"/>
    <lineage>
        <taxon>Bacteria</taxon>
        <taxon>Pseudomonadati</taxon>
        <taxon>Bacteroidota</taxon>
        <taxon>Flavobacteriia</taxon>
        <taxon>Flavobacteriales</taxon>
        <taxon>Flavobacteriaceae</taxon>
        <taxon>Gangjinia</taxon>
    </lineage>
</organism>
<dbReference type="PANTHER" id="PTHR46118:SF4">
    <property type="entry name" value="PROTEIN ABHD11"/>
    <property type="match status" value="1"/>
</dbReference>
<feature type="domain" description="AB hydrolase-1" evidence="2">
    <location>
        <begin position="13"/>
        <end position="241"/>
    </location>
</feature>
<dbReference type="SUPFAM" id="SSF53474">
    <property type="entry name" value="alpha/beta-Hydrolases"/>
    <property type="match status" value="1"/>
</dbReference>
<dbReference type="InterPro" id="IPR029058">
    <property type="entry name" value="AB_hydrolase_fold"/>
</dbReference>
<dbReference type="RefSeq" id="WP_343763623.1">
    <property type="nucleotide sequence ID" value="NZ_BAAAFG010000002.1"/>
</dbReference>
<name>A0ABP3XUY5_9FLAO</name>
<dbReference type="InterPro" id="IPR000073">
    <property type="entry name" value="AB_hydrolase_1"/>
</dbReference>
<evidence type="ECO:0000256" key="1">
    <source>
        <dbReference type="ARBA" id="ARBA00022801"/>
    </source>
</evidence>
<dbReference type="EMBL" id="BAAAFG010000002">
    <property type="protein sequence ID" value="GAA0871442.1"/>
    <property type="molecule type" value="Genomic_DNA"/>
</dbReference>
<dbReference type="Gene3D" id="3.40.50.1820">
    <property type="entry name" value="alpha/beta hydrolase"/>
    <property type="match status" value="1"/>
</dbReference>
<evidence type="ECO:0000259" key="2">
    <source>
        <dbReference type="Pfam" id="PF00561"/>
    </source>
</evidence>
<dbReference type="GO" id="GO:0016787">
    <property type="term" value="F:hydrolase activity"/>
    <property type="evidence" value="ECO:0007669"/>
    <property type="project" value="UniProtKB-KW"/>
</dbReference>
<protein>
    <submittedName>
        <fullName evidence="3">Alpha/beta fold hydrolase</fullName>
    </submittedName>
</protein>
<gene>
    <name evidence="3" type="ORF">GCM10009117_05880</name>
</gene>
<sequence>MILHAKVIGAGQPLLILHGFLGMGDNWKTLANMFAKEGFQVHLLDSRNHGRSFRNNVFNYEVMATDVISYCEHHEINDVILMGHSMGGKTAMNVAAAVPDLIQKLIIVDIAPRAYPQHHQQILKGLSSLDFTTLKTRGDADKALSTDVPDLGIRQFLLKNLYWEEREKLGLRLNLNAILPNIDEIGKPLDQHIVFNKPTLFIKGEKSDYITTTDKLSIARQFPQSQLISISKAGHWVHAENRADFYGAVLEFIT</sequence>
<comment type="caution">
    <text evidence="3">The sequence shown here is derived from an EMBL/GenBank/DDBJ whole genome shotgun (WGS) entry which is preliminary data.</text>
</comment>
<reference evidence="4" key="1">
    <citation type="journal article" date="2019" name="Int. J. Syst. Evol. Microbiol.">
        <title>The Global Catalogue of Microorganisms (GCM) 10K type strain sequencing project: providing services to taxonomists for standard genome sequencing and annotation.</title>
        <authorList>
            <consortium name="The Broad Institute Genomics Platform"/>
            <consortium name="The Broad Institute Genome Sequencing Center for Infectious Disease"/>
            <person name="Wu L."/>
            <person name="Ma J."/>
        </authorList>
    </citation>
    <scope>NUCLEOTIDE SEQUENCE [LARGE SCALE GENOMIC DNA]</scope>
    <source>
        <strain evidence="4">JCM 16082</strain>
    </source>
</reference>
<dbReference type="Pfam" id="PF00561">
    <property type="entry name" value="Abhydrolase_1"/>
    <property type="match status" value="1"/>
</dbReference>
<proteinExistence type="predicted"/>
<evidence type="ECO:0000313" key="3">
    <source>
        <dbReference type="EMBL" id="GAA0871442.1"/>
    </source>
</evidence>
<accession>A0ABP3XUY5</accession>
<dbReference type="Proteomes" id="UP001500507">
    <property type="component" value="Unassembled WGS sequence"/>
</dbReference>
<keyword evidence="1 3" id="KW-0378">Hydrolase</keyword>
<dbReference type="PANTHER" id="PTHR46118">
    <property type="entry name" value="PROTEIN ABHD11"/>
    <property type="match status" value="1"/>
</dbReference>
<keyword evidence="4" id="KW-1185">Reference proteome</keyword>